<evidence type="ECO:0008006" key="4">
    <source>
        <dbReference type="Google" id="ProtNLM"/>
    </source>
</evidence>
<feature type="transmembrane region" description="Helical" evidence="1">
    <location>
        <begin position="114"/>
        <end position="135"/>
    </location>
</feature>
<keyword evidence="1" id="KW-0812">Transmembrane</keyword>
<dbReference type="OrthoDB" id="5801787at2"/>
<keyword evidence="1" id="KW-1133">Transmembrane helix</keyword>
<reference evidence="2 3" key="1">
    <citation type="submission" date="2019-12" db="EMBL/GenBank/DDBJ databases">
        <title>Genomic-based taxomic classification of the family Erythrobacteraceae.</title>
        <authorList>
            <person name="Xu L."/>
        </authorList>
    </citation>
    <scope>NUCLEOTIDE SEQUENCE [LARGE SCALE GENOMIC DNA]</scope>
    <source>
        <strain evidence="2 3">MCCC 1K01500</strain>
    </source>
</reference>
<sequence length="147" mass="15873">MDSADAIGSTKPKAPWHLWAVGILSLLWYLAGAYTIFQAQYGTLPGLDADEIAYYAAKPVFLEWLSNISLLMGIAGSVSLLQRRKAARPLFMMLVVVTLAANGIEIGNGTSRALANQGAMIATIVIEVIAIFNWLHARSLERKGVLA</sequence>
<feature type="transmembrane region" description="Helical" evidence="1">
    <location>
        <begin position="90"/>
        <end position="108"/>
    </location>
</feature>
<accession>A0A6I4SYP0</accession>
<gene>
    <name evidence="2" type="ORF">GRI89_12100</name>
</gene>
<feature type="transmembrane region" description="Helical" evidence="1">
    <location>
        <begin position="16"/>
        <end position="37"/>
    </location>
</feature>
<organism evidence="2 3">
    <name type="scientific">Croceibacterium salegens</name>
    <dbReference type="NCBI Taxonomy" id="1737568"/>
    <lineage>
        <taxon>Bacteria</taxon>
        <taxon>Pseudomonadati</taxon>
        <taxon>Pseudomonadota</taxon>
        <taxon>Alphaproteobacteria</taxon>
        <taxon>Sphingomonadales</taxon>
        <taxon>Erythrobacteraceae</taxon>
        <taxon>Croceibacterium</taxon>
    </lineage>
</organism>
<comment type="caution">
    <text evidence="2">The sequence shown here is derived from an EMBL/GenBank/DDBJ whole genome shotgun (WGS) entry which is preliminary data.</text>
</comment>
<proteinExistence type="predicted"/>
<keyword evidence="1" id="KW-0472">Membrane</keyword>
<dbReference type="Proteomes" id="UP000433652">
    <property type="component" value="Unassembled WGS sequence"/>
</dbReference>
<name>A0A6I4SYP0_9SPHN</name>
<keyword evidence="3" id="KW-1185">Reference proteome</keyword>
<dbReference type="RefSeq" id="WP_159795845.1">
    <property type="nucleotide sequence ID" value="NZ_WTYM01000046.1"/>
</dbReference>
<evidence type="ECO:0000256" key="1">
    <source>
        <dbReference type="SAM" id="Phobius"/>
    </source>
</evidence>
<protein>
    <recommendedName>
        <fullName evidence="4">DUF4345 domain-containing protein</fullName>
    </recommendedName>
</protein>
<evidence type="ECO:0000313" key="2">
    <source>
        <dbReference type="EMBL" id="MXO60280.1"/>
    </source>
</evidence>
<evidence type="ECO:0000313" key="3">
    <source>
        <dbReference type="Proteomes" id="UP000433652"/>
    </source>
</evidence>
<dbReference type="EMBL" id="WTYM01000046">
    <property type="protein sequence ID" value="MXO60280.1"/>
    <property type="molecule type" value="Genomic_DNA"/>
</dbReference>
<dbReference type="AlphaFoldDB" id="A0A6I4SYP0"/>
<feature type="transmembrane region" description="Helical" evidence="1">
    <location>
        <begin position="64"/>
        <end position="81"/>
    </location>
</feature>